<dbReference type="InterPro" id="IPR042099">
    <property type="entry name" value="ANL_N_sf"/>
</dbReference>
<gene>
    <name evidence="3" type="ORF">GCM10010170_099870</name>
</gene>
<evidence type="ECO:0000313" key="4">
    <source>
        <dbReference type="Proteomes" id="UP001501444"/>
    </source>
</evidence>
<dbReference type="InterPro" id="IPR025110">
    <property type="entry name" value="AMP-bd_C"/>
</dbReference>
<dbReference type="InterPro" id="IPR000873">
    <property type="entry name" value="AMP-dep_synth/lig_dom"/>
</dbReference>
<evidence type="ECO:0000313" key="3">
    <source>
        <dbReference type="EMBL" id="GAA2388581.1"/>
    </source>
</evidence>
<dbReference type="PANTHER" id="PTHR43767">
    <property type="entry name" value="LONG-CHAIN-FATTY-ACID--COA LIGASE"/>
    <property type="match status" value="1"/>
</dbReference>
<dbReference type="GO" id="GO:0016874">
    <property type="term" value="F:ligase activity"/>
    <property type="evidence" value="ECO:0007669"/>
    <property type="project" value="UniProtKB-KW"/>
</dbReference>
<protein>
    <submittedName>
        <fullName evidence="3">Long-chain fatty acid--CoA ligase</fullName>
    </submittedName>
</protein>
<dbReference type="InterPro" id="IPR020845">
    <property type="entry name" value="AMP-binding_CS"/>
</dbReference>
<dbReference type="CDD" id="cd17631">
    <property type="entry name" value="FACL_FadD13-like"/>
    <property type="match status" value="1"/>
</dbReference>
<dbReference type="EMBL" id="BAAARV010000113">
    <property type="protein sequence ID" value="GAA2388581.1"/>
    <property type="molecule type" value="Genomic_DNA"/>
</dbReference>
<dbReference type="Gene3D" id="3.30.300.30">
    <property type="match status" value="1"/>
</dbReference>
<keyword evidence="4" id="KW-1185">Reference proteome</keyword>
<dbReference type="Pfam" id="PF00501">
    <property type="entry name" value="AMP-binding"/>
    <property type="match status" value="1"/>
</dbReference>
<proteinExistence type="predicted"/>
<dbReference type="PANTHER" id="PTHR43767:SF1">
    <property type="entry name" value="NONRIBOSOMAL PEPTIDE SYNTHASE PES1 (EUROFUNG)-RELATED"/>
    <property type="match status" value="1"/>
</dbReference>
<dbReference type="Gene3D" id="3.40.50.12780">
    <property type="entry name" value="N-terminal domain of ligase-like"/>
    <property type="match status" value="1"/>
</dbReference>
<name>A0ABP5UZ21_9ACTN</name>
<evidence type="ECO:0000259" key="2">
    <source>
        <dbReference type="Pfam" id="PF13193"/>
    </source>
</evidence>
<dbReference type="Pfam" id="PF13193">
    <property type="entry name" value="AMP-binding_C"/>
    <property type="match status" value="1"/>
</dbReference>
<dbReference type="SUPFAM" id="SSF56801">
    <property type="entry name" value="Acetyl-CoA synthetase-like"/>
    <property type="match status" value="1"/>
</dbReference>
<accession>A0ABP5UZ21</accession>
<dbReference type="InterPro" id="IPR045851">
    <property type="entry name" value="AMP-bd_C_sf"/>
</dbReference>
<sequence>MYVTQALHRAVQLDRHRPMTIFGDRVRSTAESADRVGRLAAGLRSLGVGRGDRVALLATNSDRFHESLLGVAWADAVVVPINHRWAPAEILFAVRDCGAHVLIVDEGLLATVATVREQVDLSAVVVMTDADAPAGTVSFEQVVAGHVPMPDSRRGGDELFGIFYTGGTTGQPKGVMLTHDNLLASAWGSLATGQFVTPGGRLLHAAPMFHLADLATWVAALVTAGTHVMVPGFTPAGVLAAVERHRVSDMLLVPSMIRQLVDFADAGRFDASSLAHLIYGGSGMPDALLARARAMFPRAGFVQAYGMTELAPVATLLLPDDHDRPELAGCAGRAAPHARVRVVDHDGEEVPWGTVGEIVVAGDHVMCGYWQRPDDTADAVRDGWMHTGDAGYMDGRGYVFVVDRLKDMIISGGENVYSAEVENVLTLHPAVAACAVIGLPDEQWGERVHAVVVLSTEADVTAEKLREFCRPRLAGYKIPRSVEFADSMPASGVGKVLKRQLRDERLAR</sequence>
<feature type="domain" description="AMP-dependent synthetase/ligase" evidence="1">
    <location>
        <begin position="10"/>
        <end position="370"/>
    </location>
</feature>
<dbReference type="InterPro" id="IPR050237">
    <property type="entry name" value="ATP-dep_AMP-bd_enzyme"/>
</dbReference>
<reference evidence="4" key="1">
    <citation type="journal article" date="2019" name="Int. J. Syst. Evol. Microbiol.">
        <title>The Global Catalogue of Microorganisms (GCM) 10K type strain sequencing project: providing services to taxonomists for standard genome sequencing and annotation.</title>
        <authorList>
            <consortium name="The Broad Institute Genomics Platform"/>
            <consortium name="The Broad Institute Genome Sequencing Center for Infectious Disease"/>
            <person name="Wu L."/>
            <person name="Ma J."/>
        </authorList>
    </citation>
    <scope>NUCLEOTIDE SEQUENCE [LARGE SCALE GENOMIC DNA]</scope>
    <source>
        <strain evidence="4">JCM 3272</strain>
    </source>
</reference>
<comment type="caution">
    <text evidence="3">The sequence shown here is derived from an EMBL/GenBank/DDBJ whole genome shotgun (WGS) entry which is preliminary data.</text>
</comment>
<keyword evidence="3" id="KW-0436">Ligase</keyword>
<dbReference type="PROSITE" id="PS00455">
    <property type="entry name" value="AMP_BINDING"/>
    <property type="match status" value="1"/>
</dbReference>
<dbReference type="Proteomes" id="UP001501444">
    <property type="component" value="Unassembled WGS sequence"/>
</dbReference>
<dbReference type="RefSeq" id="WP_344619791.1">
    <property type="nucleotide sequence ID" value="NZ_BAAARV010000113.1"/>
</dbReference>
<evidence type="ECO:0000259" key="1">
    <source>
        <dbReference type="Pfam" id="PF00501"/>
    </source>
</evidence>
<organism evidence="3 4">
    <name type="scientific">Dactylosporangium salmoneum</name>
    <dbReference type="NCBI Taxonomy" id="53361"/>
    <lineage>
        <taxon>Bacteria</taxon>
        <taxon>Bacillati</taxon>
        <taxon>Actinomycetota</taxon>
        <taxon>Actinomycetes</taxon>
        <taxon>Micromonosporales</taxon>
        <taxon>Micromonosporaceae</taxon>
        <taxon>Dactylosporangium</taxon>
    </lineage>
</organism>
<dbReference type="NCBIfam" id="NF004837">
    <property type="entry name" value="PRK06187.1"/>
    <property type="match status" value="1"/>
</dbReference>
<feature type="domain" description="AMP-binding enzyme C-terminal" evidence="2">
    <location>
        <begin position="420"/>
        <end position="495"/>
    </location>
</feature>